<dbReference type="GO" id="GO:0005737">
    <property type="term" value="C:cytoplasm"/>
    <property type="evidence" value="ECO:0007669"/>
    <property type="project" value="TreeGrafter"/>
</dbReference>
<evidence type="ECO:0000313" key="5">
    <source>
        <dbReference type="EMBL" id="KAI1725799.1"/>
    </source>
</evidence>
<dbReference type="InterPro" id="IPR050341">
    <property type="entry name" value="PP1_catalytic_subunit"/>
</dbReference>
<keyword evidence="1" id="KW-0378">Hydrolase</keyword>
<dbReference type="InterPro" id="IPR004843">
    <property type="entry name" value="Calcineurin-like_PHP"/>
</dbReference>
<comment type="similarity">
    <text evidence="1">Belongs to the PPP phosphatase family.</text>
</comment>
<dbReference type="GO" id="GO:0004722">
    <property type="term" value="F:protein serine/threonine phosphatase activity"/>
    <property type="evidence" value="ECO:0007669"/>
    <property type="project" value="UniProtKB-EC"/>
</dbReference>
<evidence type="ECO:0000256" key="2">
    <source>
        <dbReference type="SAM" id="MobiDB-lite"/>
    </source>
</evidence>
<dbReference type="PANTHER" id="PTHR11668:SF491">
    <property type="entry name" value="SERINE_THREONINE-PROTEIN PHOSPHATASE"/>
    <property type="match status" value="1"/>
</dbReference>
<proteinExistence type="inferred from homology"/>
<dbReference type="InterPro" id="IPR029052">
    <property type="entry name" value="Metallo-depent_PP-like"/>
</dbReference>
<dbReference type="PANTHER" id="PTHR11668">
    <property type="entry name" value="SERINE/THREONINE PROTEIN PHOSPHATASE"/>
    <property type="match status" value="1"/>
</dbReference>
<evidence type="ECO:0000256" key="1">
    <source>
        <dbReference type="RuleBase" id="RU004273"/>
    </source>
</evidence>
<organism evidence="5 6">
    <name type="scientific">Ditylenchus destructor</name>
    <dbReference type="NCBI Taxonomy" id="166010"/>
    <lineage>
        <taxon>Eukaryota</taxon>
        <taxon>Metazoa</taxon>
        <taxon>Ecdysozoa</taxon>
        <taxon>Nematoda</taxon>
        <taxon>Chromadorea</taxon>
        <taxon>Rhabditida</taxon>
        <taxon>Tylenchina</taxon>
        <taxon>Tylenchomorpha</taxon>
        <taxon>Sphaerularioidea</taxon>
        <taxon>Anguinidae</taxon>
        <taxon>Anguininae</taxon>
        <taxon>Ditylenchus</taxon>
    </lineage>
</organism>
<dbReference type="SMART" id="SM00156">
    <property type="entry name" value="PP2Ac"/>
    <property type="match status" value="1"/>
</dbReference>
<protein>
    <recommendedName>
        <fullName evidence="1">Serine/threonine-protein phosphatase</fullName>
        <ecNumber evidence="1">3.1.3.16</ecNumber>
    </recommendedName>
</protein>
<dbReference type="PRINTS" id="PR00114">
    <property type="entry name" value="STPHPHTASE"/>
</dbReference>
<dbReference type="AlphaFoldDB" id="A0AAD4NB93"/>
<dbReference type="EMBL" id="JAKKPZ010000002">
    <property type="protein sequence ID" value="KAI1725799.1"/>
    <property type="molecule type" value="Genomic_DNA"/>
</dbReference>
<dbReference type="Pfam" id="PF00149">
    <property type="entry name" value="Metallophos"/>
    <property type="match status" value="1"/>
</dbReference>
<dbReference type="GO" id="GO:0005634">
    <property type="term" value="C:nucleus"/>
    <property type="evidence" value="ECO:0007669"/>
    <property type="project" value="TreeGrafter"/>
</dbReference>
<comment type="caution">
    <text evidence="5">The sequence shown here is derived from an EMBL/GenBank/DDBJ whole genome shotgun (WGS) entry which is preliminary data.</text>
</comment>
<dbReference type="InterPro" id="IPR006186">
    <property type="entry name" value="Ser/Thr-sp_prot-phosphatase"/>
</dbReference>
<dbReference type="SUPFAM" id="SSF56300">
    <property type="entry name" value="Metallo-dependent phosphatases"/>
    <property type="match status" value="1"/>
</dbReference>
<gene>
    <name evidence="5" type="ORF">DdX_02479</name>
</gene>
<dbReference type="Gene3D" id="3.60.21.10">
    <property type="match status" value="1"/>
</dbReference>
<evidence type="ECO:0000256" key="3">
    <source>
        <dbReference type="SAM" id="Phobius"/>
    </source>
</evidence>
<reference evidence="5" key="1">
    <citation type="submission" date="2022-01" db="EMBL/GenBank/DDBJ databases">
        <title>Genome Sequence Resource for Two Populations of Ditylenchus destructor, the Migratory Endoparasitic Phytonematode.</title>
        <authorList>
            <person name="Zhang H."/>
            <person name="Lin R."/>
            <person name="Xie B."/>
        </authorList>
    </citation>
    <scope>NUCLEOTIDE SEQUENCE</scope>
    <source>
        <strain evidence="5">BazhouSP</strain>
    </source>
</reference>
<keyword evidence="3" id="KW-0472">Membrane</keyword>
<keyword evidence="3" id="KW-1133">Transmembrane helix</keyword>
<evidence type="ECO:0000313" key="6">
    <source>
        <dbReference type="Proteomes" id="UP001201812"/>
    </source>
</evidence>
<keyword evidence="6" id="KW-1185">Reference proteome</keyword>
<dbReference type="Proteomes" id="UP001201812">
    <property type="component" value="Unassembled WGS sequence"/>
</dbReference>
<name>A0AAD4NB93_9BILA</name>
<feature type="transmembrane region" description="Helical" evidence="3">
    <location>
        <begin position="48"/>
        <end position="72"/>
    </location>
</feature>
<feature type="region of interest" description="Disordered" evidence="2">
    <location>
        <begin position="409"/>
        <end position="441"/>
    </location>
</feature>
<sequence>MLGLRSLRSLRPRRVNQYWVGLVKSSAAFGGLDTELVSGGAATRRAALWTYVHILTLLYYFLVVASFLSYLLDVMSASQINIREALKKHSMFTHDRLEYRVEEVFAIIQETKQLFMEEPSLLEIPVPVVIVGDVHGQYADLHRIFTMVGDRGRSGTTKRRFLFLGDYVDRGKLSLEVICCLLVHKLAFPRMFNLLRGNHECSLINSIYGFHAELCERFPLKEADKLWTAFNDLFNWLPLAALVHGKILCMHGGFGEALKSLDDLRCIKRPISDPNSNTLVLDLLWADPMIDLKGFVPNTMRGVSVFFGENTVNDLCKKLKVDLIVRAHQVMLNGFAFYCGRKLVTIFSAPRYDTDRNNKGAVLMVDRQLRVSFRILSPVTHATKGVENFRKEYLRNEKESAYITRKQAMEGTSAMPEQPVACDSITQPPGNENTKEKPGQN</sequence>
<accession>A0AAD4NB93</accession>
<dbReference type="PROSITE" id="PS00125">
    <property type="entry name" value="SER_THR_PHOSPHATASE"/>
    <property type="match status" value="1"/>
</dbReference>
<dbReference type="EC" id="3.1.3.16" evidence="1"/>
<evidence type="ECO:0000259" key="4">
    <source>
        <dbReference type="PROSITE" id="PS00125"/>
    </source>
</evidence>
<feature type="domain" description="Serine/threonine specific protein phosphatases" evidence="4">
    <location>
        <begin position="195"/>
        <end position="200"/>
    </location>
</feature>
<keyword evidence="3" id="KW-0812">Transmembrane</keyword>
<comment type="catalytic activity">
    <reaction evidence="1">
        <text>O-phospho-L-threonyl-[protein] + H2O = L-threonyl-[protein] + phosphate</text>
        <dbReference type="Rhea" id="RHEA:47004"/>
        <dbReference type="Rhea" id="RHEA-COMP:11060"/>
        <dbReference type="Rhea" id="RHEA-COMP:11605"/>
        <dbReference type="ChEBI" id="CHEBI:15377"/>
        <dbReference type="ChEBI" id="CHEBI:30013"/>
        <dbReference type="ChEBI" id="CHEBI:43474"/>
        <dbReference type="ChEBI" id="CHEBI:61977"/>
        <dbReference type="EC" id="3.1.3.16"/>
    </reaction>
</comment>